<dbReference type="GO" id="GO:0005737">
    <property type="term" value="C:cytoplasm"/>
    <property type="evidence" value="ECO:0007669"/>
    <property type="project" value="TreeGrafter"/>
</dbReference>
<comment type="caution">
    <text evidence="13">The sequence shown here is derived from an EMBL/GenBank/DDBJ whole genome shotgun (WGS) entry which is preliminary data.</text>
</comment>
<keyword evidence="6" id="KW-0460">Magnesium</keyword>
<evidence type="ECO:0000256" key="2">
    <source>
        <dbReference type="ARBA" id="ARBA00007579"/>
    </source>
</evidence>
<dbReference type="PANTHER" id="PTHR10885:SF0">
    <property type="entry name" value="ISOPENTENYL-DIPHOSPHATE DELTA-ISOMERASE"/>
    <property type="match status" value="1"/>
</dbReference>
<evidence type="ECO:0000256" key="9">
    <source>
        <dbReference type="ARBA" id="ARBA00023235"/>
    </source>
</evidence>
<dbReference type="PIRSF" id="PIRSF018427">
    <property type="entry name" value="Isopntndiph_ism"/>
    <property type="match status" value="1"/>
</dbReference>
<feature type="active site" evidence="11">
    <location>
        <position position="65"/>
    </location>
</feature>
<evidence type="ECO:0000313" key="14">
    <source>
        <dbReference type="Proteomes" id="UP000031246"/>
    </source>
</evidence>
<dbReference type="CDD" id="cd02885">
    <property type="entry name" value="NUDIX_IPP_Isomerase"/>
    <property type="match status" value="1"/>
</dbReference>
<feature type="domain" description="Nudix hydrolase" evidence="12">
    <location>
        <begin position="28"/>
        <end position="160"/>
    </location>
</feature>
<dbReference type="PANTHER" id="PTHR10885">
    <property type="entry name" value="ISOPENTENYL-DIPHOSPHATE DELTA-ISOMERASE"/>
    <property type="match status" value="1"/>
</dbReference>
<dbReference type="NCBIfam" id="TIGR02150">
    <property type="entry name" value="IPP_isom_1"/>
    <property type="match status" value="1"/>
</dbReference>
<dbReference type="UniPathway" id="UPA00059">
    <property type="reaction ID" value="UER00104"/>
</dbReference>
<keyword evidence="7" id="KW-0464">Manganese</keyword>
<accession>A0A0C1FVI3</accession>
<dbReference type="InterPro" id="IPR011876">
    <property type="entry name" value="IsopentenylPP_isomerase_typ1"/>
</dbReference>
<evidence type="ECO:0000313" key="13">
    <source>
        <dbReference type="EMBL" id="KIA95903.1"/>
    </source>
</evidence>
<evidence type="ECO:0000256" key="4">
    <source>
        <dbReference type="ARBA" id="ARBA00022490"/>
    </source>
</evidence>
<dbReference type="OrthoDB" id="9809458at2"/>
<dbReference type="Gene3D" id="3.90.79.10">
    <property type="entry name" value="Nucleoside Triphosphate Pyrophosphohydrolase"/>
    <property type="match status" value="1"/>
</dbReference>
<name>A0A0C1FVI3_9SPHI</name>
<dbReference type="InterPro" id="IPR056375">
    <property type="entry name" value="Idi_bact"/>
</dbReference>
<dbReference type="HAMAP" id="MF_00202">
    <property type="entry name" value="Idi"/>
    <property type="match status" value="1"/>
</dbReference>
<keyword evidence="8" id="KW-0414">Isoprene biosynthesis</keyword>
<evidence type="ECO:0000256" key="3">
    <source>
        <dbReference type="ARBA" id="ARBA00012057"/>
    </source>
</evidence>
<dbReference type="EMBL" id="JSYN01000004">
    <property type="protein sequence ID" value="KIA95903.1"/>
    <property type="molecule type" value="Genomic_DNA"/>
</dbReference>
<dbReference type="GO" id="GO:0004452">
    <property type="term" value="F:isopentenyl-diphosphate delta-isomerase activity"/>
    <property type="evidence" value="ECO:0007669"/>
    <property type="project" value="UniProtKB-UniRule"/>
</dbReference>
<dbReference type="Pfam" id="PF00293">
    <property type="entry name" value="NUDIX"/>
    <property type="match status" value="1"/>
</dbReference>
<comment type="similarity">
    <text evidence="2">Belongs to the IPP isomerase type 1 family.</text>
</comment>
<gene>
    <name evidence="13" type="ORF">OC25_04965</name>
</gene>
<dbReference type="NCBIfam" id="NF002995">
    <property type="entry name" value="PRK03759.1"/>
    <property type="match status" value="1"/>
</dbReference>
<comment type="pathway">
    <text evidence="1">Isoprenoid biosynthesis; dimethylallyl diphosphate biosynthesis; dimethylallyl diphosphate from isopentenyl diphosphate: step 1/1.</text>
</comment>
<evidence type="ECO:0000256" key="6">
    <source>
        <dbReference type="ARBA" id="ARBA00022842"/>
    </source>
</evidence>
<dbReference type="PROSITE" id="PS51462">
    <property type="entry name" value="NUDIX"/>
    <property type="match status" value="1"/>
</dbReference>
<dbReference type="RefSeq" id="WP_039472411.1">
    <property type="nucleotide sequence ID" value="NZ_JSYN01000004.1"/>
</dbReference>
<dbReference type="InterPro" id="IPR000086">
    <property type="entry name" value="NUDIX_hydrolase_dom"/>
</dbReference>
<evidence type="ECO:0000256" key="5">
    <source>
        <dbReference type="ARBA" id="ARBA00022723"/>
    </source>
</evidence>
<feature type="active site" evidence="11">
    <location>
        <position position="112"/>
    </location>
</feature>
<keyword evidence="9 13" id="KW-0413">Isomerase</keyword>
<dbReference type="InterPro" id="IPR015797">
    <property type="entry name" value="NUDIX_hydrolase-like_dom_sf"/>
</dbReference>
<keyword evidence="14" id="KW-1185">Reference proteome</keyword>
<organism evidence="13 14">
    <name type="scientific">Pedobacter kyungheensis</name>
    <dbReference type="NCBI Taxonomy" id="1069985"/>
    <lineage>
        <taxon>Bacteria</taxon>
        <taxon>Pseudomonadati</taxon>
        <taxon>Bacteroidota</taxon>
        <taxon>Sphingobacteriia</taxon>
        <taxon>Sphingobacteriales</taxon>
        <taxon>Sphingobacteriaceae</taxon>
        <taxon>Pedobacter</taxon>
    </lineage>
</organism>
<keyword evidence="5" id="KW-0479">Metal-binding</keyword>
<dbReference type="GO" id="GO:0009240">
    <property type="term" value="P:isopentenyl diphosphate biosynthetic process"/>
    <property type="evidence" value="ECO:0007669"/>
    <property type="project" value="TreeGrafter"/>
</dbReference>
<dbReference type="EC" id="5.3.3.2" evidence="3 10"/>
<reference evidence="13 14" key="1">
    <citation type="submission" date="2014-10" db="EMBL/GenBank/DDBJ databases">
        <title>Pedobacter Kyungheensis.</title>
        <authorList>
            <person name="Anderson B.M."/>
            <person name="Newman J.D."/>
        </authorList>
    </citation>
    <scope>NUCLEOTIDE SEQUENCE [LARGE SCALE GENOMIC DNA]</scope>
    <source>
        <strain evidence="13 14">KACC 16221</strain>
    </source>
</reference>
<dbReference type="GO" id="GO:0050992">
    <property type="term" value="P:dimethylallyl diphosphate biosynthetic process"/>
    <property type="evidence" value="ECO:0007669"/>
    <property type="project" value="UniProtKB-UniPathway"/>
</dbReference>
<dbReference type="GO" id="GO:0046872">
    <property type="term" value="F:metal ion binding"/>
    <property type="evidence" value="ECO:0007669"/>
    <property type="project" value="UniProtKB-KW"/>
</dbReference>
<proteinExistence type="inferred from homology"/>
<dbReference type="Proteomes" id="UP000031246">
    <property type="component" value="Unassembled WGS sequence"/>
</dbReference>
<protein>
    <recommendedName>
        <fullName evidence="3 10">Isopentenyl-diphosphate delta-isomerase</fullName>
        <ecNumber evidence="3 10">5.3.3.2</ecNumber>
    </recommendedName>
</protein>
<keyword evidence="4" id="KW-0963">Cytoplasm</keyword>
<sequence>MEEHVILVDGDDVPRGQMEKMKAHEEGALHRAFSVFIFNFKRELLLQQRAKSKYHSGGLWTNTCCSHPKIGESNVHAAKRRLKEEMGMECDISYLFKFTYKAEFDNGLTEHEVDHVFFGMTDELPVINKAEVEDFKYMDLVSLQEDINLNPEAYSPWLRICLDKVVRHASTARTKNGHTA</sequence>
<evidence type="ECO:0000259" key="12">
    <source>
        <dbReference type="PROSITE" id="PS51462"/>
    </source>
</evidence>
<evidence type="ECO:0000256" key="8">
    <source>
        <dbReference type="ARBA" id="ARBA00023229"/>
    </source>
</evidence>
<evidence type="ECO:0000256" key="11">
    <source>
        <dbReference type="PIRSR" id="PIRSR018427-1"/>
    </source>
</evidence>
<dbReference type="AlphaFoldDB" id="A0A0C1FVI3"/>
<evidence type="ECO:0000256" key="10">
    <source>
        <dbReference type="NCBIfam" id="TIGR02150"/>
    </source>
</evidence>
<evidence type="ECO:0000256" key="7">
    <source>
        <dbReference type="ARBA" id="ARBA00023211"/>
    </source>
</evidence>
<evidence type="ECO:0000256" key="1">
    <source>
        <dbReference type="ARBA" id="ARBA00004826"/>
    </source>
</evidence>
<dbReference type="SUPFAM" id="SSF55811">
    <property type="entry name" value="Nudix"/>
    <property type="match status" value="1"/>
</dbReference>